<feature type="signal peptide" evidence="2">
    <location>
        <begin position="1"/>
        <end position="21"/>
    </location>
</feature>
<name>A0AAV6VE00_9ARAC</name>
<keyword evidence="4" id="KW-1185">Reference proteome</keyword>
<dbReference type="InterPro" id="IPR052278">
    <property type="entry name" value="Chordin-like_regulators"/>
</dbReference>
<dbReference type="AlphaFoldDB" id="A0AAV6VE00"/>
<gene>
    <name evidence="3" type="ORF">JTE90_011501</name>
</gene>
<comment type="caution">
    <text evidence="3">The sequence shown here is derived from an EMBL/GenBank/DDBJ whole genome shotgun (WGS) entry which is preliminary data.</text>
</comment>
<evidence type="ECO:0000256" key="2">
    <source>
        <dbReference type="SAM" id="SignalP"/>
    </source>
</evidence>
<evidence type="ECO:0008006" key="5">
    <source>
        <dbReference type="Google" id="ProtNLM"/>
    </source>
</evidence>
<keyword evidence="2" id="KW-0732">Signal</keyword>
<organism evidence="3 4">
    <name type="scientific">Oedothorax gibbosus</name>
    <dbReference type="NCBI Taxonomy" id="931172"/>
    <lineage>
        <taxon>Eukaryota</taxon>
        <taxon>Metazoa</taxon>
        <taxon>Ecdysozoa</taxon>
        <taxon>Arthropoda</taxon>
        <taxon>Chelicerata</taxon>
        <taxon>Arachnida</taxon>
        <taxon>Araneae</taxon>
        <taxon>Araneomorphae</taxon>
        <taxon>Entelegynae</taxon>
        <taxon>Araneoidea</taxon>
        <taxon>Linyphiidae</taxon>
        <taxon>Erigoninae</taxon>
        <taxon>Oedothorax</taxon>
    </lineage>
</organism>
<dbReference type="PANTHER" id="PTHR46526">
    <property type="entry name" value="CHORDIN"/>
    <property type="match status" value="1"/>
</dbReference>
<dbReference type="EMBL" id="JAFNEN010000113">
    <property type="protein sequence ID" value="KAG8193951.1"/>
    <property type="molecule type" value="Genomic_DNA"/>
</dbReference>
<protein>
    <recommendedName>
        <fullName evidence="5">Secreted protein</fullName>
    </recommendedName>
</protein>
<feature type="chain" id="PRO_5043933260" description="Secreted protein" evidence="2">
    <location>
        <begin position="22"/>
        <end position="183"/>
    </location>
</feature>
<dbReference type="PANTHER" id="PTHR46526:SF1">
    <property type="entry name" value="CHORDIN"/>
    <property type="match status" value="1"/>
</dbReference>
<evidence type="ECO:0000313" key="3">
    <source>
        <dbReference type="EMBL" id="KAG8193951.1"/>
    </source>
</evidence>
<feature type="compositionally biased region" description="Basic and acidic residues" evidence="1">
    <location>
        <begin position="172"/>
        <end position="183"/>
    </location>
</feature>
<dbReference type="GO" id="GO:0009953">
    <property type="term" value="P:dorsal/ventral pattern formation"/>
    <property type="evidence" value="ECO:0007669"/>
    <property type="project" value="TreeGrafter"/>
</dbReference>
<accession>A0AAV6VE00</accession>
<evidence type="ECO:0000256" key="1">
    <source>
        <dbReference type="SAM" id="MobiDB-lite"/>
    </source>
</evidence>
<dbReference type="Proteomes" id="UP000827092">
    <property type="component" value="Unassembled WGS sequence"/>
</dbReference>
<feature type="region of interest" description="Disordered" evidence="1">
    <location>
        <begin position="162"/>
        <end position="183"/>
    </location>
</feature>
<reference evidence="3 4" key="1">
    <citation type="journal article" date="2022" name="Nat. Ecol. Evol.">
        <title>A masculinizing supergene underlies an exaggerated male reproductive morph in a spider.</title>
        <authorList>
            <person name="Hendrickx F."/>
            <person name="De Corte Z."/>
            <person name="Sonet G."/>
            <person name="Van Belleghem S.M."/>
            <person name="Kostlbacher S."/>
            <person name="Vangestel C."/>
        </authorList>
    </citation>
    <scope>NUCLEOTIDE SEQUENCE [LARGE SCALE GENOMIC DNA]</scope>
    <source>
        <strain evidence="3">W744_W776</strain>
    </source>
</reference>
<sequence length="183" mass="20606">MCRALLVALAVCATLVQISSAASERKKIRPPLVEEAGRRKLQKQTHCQFGNHSYELEERWRPDLGPPFGMLFCMRCECIPATVFLSSFTKKSGSTFRMRPSDKMSPPKLGTLIGGRRAHVLTCQIHGTYDPFLPTTAIQELMSPLAFRARCCQPPKNHKNRPVSDFWNVRTPTKDAHPPSGER</sequence>
<evidence type="ECO:0000313" key="4">
    <source>
        <dbReference type="Proteomes" id="UP000827092"/>
    </source>
</evidence>
<proteinExistence type="predicted"/>
<dbReference type="GO" id="GO:0036122">
    <property type="term" value="F:BMP binding"/>
    <property type="evidence" value="ECO:0007669"/>
    <property type="project" value="TreeGrafter"/>
</dbReference>
<dbReference type="GO" id="GO:0030514">
    <property type="term" value="P:negative regulation of BMP signaling pathway"/>
    <property type="evidence" value="ECO:0007669"/>
    <property type="project" value="TreeGrafter"/>
</dbReference>
<dbReference type="GO" id="GO:0005615">
    <property type="term" value="C:extracellular space"/>
    <property type="evidence" value="ECO:0007669"/>
    <property type="project" value="TreeGrafter"/>
</dbReference>